<comment type="caution">
    <text evidence="7">The sequence shown here is derived from an EMBL/GenBank/DDBJ whole genome shotgun (WGS) entry which is preliminary data.</text>
</comment>
<sequence length="167" mass="19612">MEKDVCSEKVFSELFKNYSEELYKFLYYKYGAQYNPRDLVQDAFSKLWDNCKKVLPEKARGFLFTVANNLTLNVISRQKTAWSYEQLPHSGNTNESPEYVMEEAEYMDQLQEALDSLTEEQRVTFMLNRVEGKKHQEIADMLGISRKAVEKRIYKALAILREKVEGL</sequence>
<dbReference type="Pfam" id="PF08281">
    <property type="entry name" value="Sigma70_r4_2"/>
    <property type="match status" value="1"/>
</dbReference>
<feature type="domain" description="RNA polymerase sigma-70 region 2" evidence="5">
    <location>
        <begin position="14"/>
        <end position="79"/>
    </location>
</feature>
<dbReference type="GO" id="GO:0006352">
    <property type="term" value="P:DNA-templated transcription initiation"/>
    <property type="evidence" value="ECO:0007669"/>
    <property type="project" value="InterPro"/>
</dbReference>
<keyword evidence="3" id="KW-0731">Sigma factor</keyword>
<dbReference type="OrthoDB" id="1524077at2"/>
<dbReference type="InterPro" id="IPR014284">
    <property type="entry name" value="RNA_pol_sigma-70_dom"/>
</dbReference>
<dbReference type="PANTHER" id="PTHR43133">
    <property type="entry name" value="RNA POLYMERASE ECF-TYPE SIGMA FACTO"/>
    <property type="match status" value="1"/>
</dbReference>
<dbReference type="SUPFAM" id="SSF88659">
    <property type="entry name" value="Sigma3 and sigma4 domains of RNA polymerase sigma factors"/>
    <property type="match status" value="1"/>
</dbReference>
<evidence type="ECO:0000256" key="3">
    <source>
        <dbReference type="ARBA" id="ARBA00023082"/>
    </source>
</evidence>
<dbReference type="RefSeq" id="WP_115868395.1">
    <property type="nucleotide sequence ID" value="NZ_QREG01000011.1"/>
</dbReference>
<dbReference type="EMBL" id="QREG01000011">
    <property type="protein sequence ID" value="RED97863.1"/>
    <property type="molecule type" value="Genomic_DNA"/>
</dbReference>
<organism evidence="7 8">
    <name type="scientific">Marinoscillum furvescens DSM 4134</name>
    <dbReference type="NCBI Taxonomy" id="1122208"/>
    <lineage>
        <taxon>Bacteria</taxon>
        <taxon>Pseudomonadati</taxon>
        <taxon>Bacteroidota</taxon>
        <taxon>Cytophagia</taxon>
        <taxon>Cytophagales</taxon>
        <taxon>Reichenbachiellaceae</taxon>
        <taxon>Marinoscillum</taxon>
    </lineage>
</organism>
<protein>
    <submittedName>
        <fullName evidence="7">RNA polymerase sigma-70 factor (ECF subfamily)</fullName>
    </submittedName>
</protein>
<keyword evidence="4" id="KW-0804">Transcription</keyword>
<gene>
    <name evidence="7" type="ORF">C7460_1114</name>
</gene>
<dbReference type="NCBIfam" id="TIGR02937">
    <property type="entry name" value="sigma70-ECF"/>
    <property type="match status" value="1"/>
</dbReference>
<comment type="similarity">
    <text evidence="1">Belongs to the sigma-70 factor family. ECF subfamily.</text>
</comment>
<dbReference type="Pfam" id="PF04542">
    <property type="entry name" value="Sigma70_r2"/>
    <property type="match status" value="1"/>
</dbReference>
<dbReference type="PANTHER" id="PTHR43133:SF46">
    <property type="entry name" value="RNA POLYMERASE SIGMA-70 FACTOR ECF SUBFAMILY"/>
    <property type="match status" value="1"/>
</dbReference>
<reference evidence="7 8" key="1">
    <citation type="submission" date="2018-07" db="EMBL/GenBank/DDBJ databases">
        <title>Genomic Encyclopedia of Type Strains, Phase IV (KMG-IV): sequencing the most valuable type-strain genomes for metagenomic binning, comparative biology and taxonomic classification.</title>
        <authorList>
            <person name="Goeker M."/>
        </authorList>
    </citation>
    <scope>NUCLEOTIDE SEQUENCE [LARGE SCALE GENOMIC DNA]</scope>
    <source>
        <strain evidence="7 8">DSM 4134</strain>
    </source>
</reference>
<name>A0A3D9L3K4_MARFU</name>
<evidence type="ECO:0000256" key="1">
    <source>
        <dbReference type="ARBA" id="ARBA00010641"/>
    </source>
</evidence>
<dbReference type="Proteomes" id="UP000256779">
    <property type="component" value="Unassembled WGS sequence"/>
</dbReference>
<accession>A0A3D9L3K4</accession>
<evidence type="ECO:0000256" key="2">
    <source>
        <dbReference type="ARBA" id="ARBA00023015"/>
    </source>
</evidence>
<feature type="domain" description="RNA polymerase sigma factor 70 region 4 type 2" evidence="6">
    <location>
        <begin position="108"/>
        <end position="158"/>
    </location>
</feature>
<keyword evidence="8" id="KW-1185">Reference proteome</keyword>
<evidence type="ECO:0000313" key="7">
    <source>
        <dbReference type="EMBL" id="RED97863.1"/>
    </source>
</evidence>
<dbReference type="Gene3D" id="1.10.1740.10">
    <property type="match status" value="1"/>
</dbReference>
<dbReference type="InterPro" id="IPR013249">
    <property type="entry name" value="RNA_pol_sigma70_r4_t2"/>
</dbReference>
<dbReference type="CDD" id="cd06171">
    <property type="entry name" value="Sigma70_r4"/>
    <property type="match status" value="1"/>
</dbReference>
<dbReference type="GO" id="GO:0016987">
    <property type="term" value="F:sigma factor activity"/>
    <property type="evidence" value="ECO:0007669"/>
    <property type="project" value="UniProtKB-KW"/>
</dbReference>
<keyword evidence="2" id="KW-0805">Transcription regulation</keyword>
<dbReference type="GO" id="GO:0003677">
    <property type="term" value="F:DNA binding"/>
    <property type="evidence" value="ECO:0007669"/>
    <property type="project" value="InterPro"/>
</dbReference>
<dbReference type="Gene3D" id="1.10.10.10">
    <property type="entry name" value="Winged helix-like DNA-binding domain superfamily/Winged helix DNA-binding domain"/>
    <property type="match status" value="1"/>
</dbReference>
<evidence type="ECO:0000256" key="4">
    <source>
        <dbReference type="ARBA" id="ARBA00023163"/>
    </source>
</evidence>
<dbReference type="InterPro" id="IPR013325">
    <property type="entry name" value="RNA_pol_sigma_r2"/>
</dbReference>
<dbReference type="SUPFAM" id="SSF88946">
    <property type="entry name" value="Sigma2 domain of RNA polymerase sigma factors"/>
    <property type="match status" value="1"/>
</dbReference>
<proteinExistence type="inferred from homology"/>
<evidence type="ECO:0000259" key="5">
    <source>
        <dbReference type="Pfam" id="PF04542"/>
    </source>
</evidence>
<evidence type="ECO:0000259" key="6">
    <source>
        <dbReference type="Pfam" id="PF08281"/>
    </source>
</evidence>
<dbReference type="InterPro" id="IPR039425">
    <property type="entry name" value="RNA_pol_sigma-70-like"/>
</dbReference>
<dbReference type="InterPro" id="IPR007627">
    <property type="entry name" value="RNA_pol_sigma70_r2"/>
</dbReference>
<dbReference type="AlphaFoldDB" id="A0A3D9L3K4"/>
<evidence type="ECO:0000313" key="8">
    <source>
        <dbReference type="Proteomes" id="UP000256779"/>
    </source>
</evidence>
<dbReference type="InterPro" id="IPR013324">
    <property type="entry name" value="RNA_pol_sigma_r3/r4-like"/>
</dbReference>
<dbReference type="InterPro" id="IPR036388">
    <property type="entry name" value="WH-like_DNA-bd_sf"/>
</dbReference>